<evidence type="ECO:0000313" key="2">
    <source>
        <dbReference type="EMBL" id="AGT17198.1"/>
    </source>
</evidence>
<gene>
    <name evidence="2" type="ORF">SHCRBa_098_E22_F_60</name>
</gene>
<dbReference type="PANTHER" id="PTHR48044">
    <property type="entry name" value="GLYCOSYLTRANSFERASE"/>
    <property type="match status" value="1"/>
</dbReference>
<dbReference type="PANTHER" id="PTHR48044:SF29">
    <property type="entry name" value="GLYCOSYLTRANSFERASE"/>
    <property type="match status" value="1"/>
</dbReference>
<dbReference type="GO" id="GO:0008194">
    <property type="term" value="F:UDP-glycosyltransferase activity"/>
    <property type="evidence" value="ECO:0007669"/>
    <property type="project" value="UniProtKB-ARBA"/>
</dbReference>
<dbReference type="SUPFAM" id="SSF53756">
    <property type="entry name" value="UDP-Glycosyltransferase/glycogen phosphorylase"/>
    <property type="match status" value="1"/>
</dbReference>
<evidence type="ECO:0000256" key="1">
    <source>
        <dbReference type="SAM" id="MobiDB-lite"/>
    </source>
</evidence>
<protein>
    <submittedName>
        <fullName evidence="2">Uncharacterized protein</fullName>
    </submittedName>
</protein>
<sequence>MAQAEREQLSVVMFPWLAHGHITPYLELARRLTSTDRRAAGDNIDVTVHLVSTPVNLSAIARHQTSRIRFVELHLPARLMPALKLACDLAAPRFGTLLDELRPDLLLFDFLYPWAPLEAAARGVPAVHLSTCSAAATSFFVHCLGSARAGRAFPFQGVGLGSAEEEAKYTRLCSSSATTPTPWYPSATACCSASRAPRASWPSRRAPTSSDPTWATSPCSWTARRSSPSARCSWTTTTPSRPRPWCSSPSAASTSCRSSSWRGGGSGLELSGERFLWVVRFPKGPEDEDNAARSLPRGFAPAPGRGLVVEGWAPPAPRSCGRWWHRLPCSSSAWRGKGQQRVAVPN</sequence>
<accession>A0A059Q1F9</accession>
<dbReference type="Gene3D" id="3.40.50.2000">
    <property type="entry name" value="Glycogen Phosphorylase B"/>
    <property type="match status" value="2"/>
</dbReference>
<dbReference type="GO" id="GO:1901135">
    <property type="term" value="P:carbohydrate derivative metabolic process"/>
    <property type="evidence" value="ECO:0007669"/>
    <property type="project" value="UniProtKB-ARBA"/>
</dbReference>
<feature type="region of interest" description="Disordered" evidence="1">
    <location>
        <begin position="243"/>
        <end position="265"/>
    </location>
</feature>
<dbReference type="EMBL" id="KF184792">
    <property type="protein sequence ID" value="AGT17198.1"/>
    <property type="molecule type" value="Genomic_DNA"/>
</dbReference>
<feature type="compositionally biased region" description="Low complexity" evidence="1">
    <location>
        <begin position="243"/>
        <end position="261"/>
    </location>
</feature>
<dbReference type="AlphaFoldDB" id="A0A059Q1F9"/>
<name>A0A059Q1F9_9POAL</name>
<proteinExistence type="predicted"/>
<reference evidence="2" key="1">
    <citation type="submission" date="2013-05" db="EMBL/GenBank/DDBJ databases">
        <title>Building the sugarcane genome for biotechnology and identifying evolutionary trends.</title>
        <authorList>
            <person name="De Setta N."/>
            <person name="Monteiro-Vitorello C.B."/>
            <person name="Metcalfe C.J."/>
            <person name="Cruz G.M.Q."/>
            <person name="Del Bem L.E."/>
            <person name="Vicentini R."/>
            <person name="Nogueira F.T.S."/>
            <person name="Campos R.A."/>
            <person name="Nunes S.L."/>
            <person name="Turrini P.C.G."/>
            <person name="Vieira A.P."/>
            <person name="Cruz E.A.O."/>
            <person name="Correa T.C.S."/>
            <person name="Hotta C.T."/>
            <person name="de Mello-Varani A."/>
            <person name="Vautrin S."/>
            <person name="Trindade A.S."/>
            <person name="Vilela M.M."/>
            <person name="Horta C.L."/>
            <person name="Sato P.M."/>
            <person name="de Andrade R.F."/>
            <person name="Nishiyama M.Y."/>
            <person name="Cardoso-Silva C.B."/>
            <person name="Scortecci K.C."/>
            <person name="Garcia A.A.F."/>
            <person name="Carneiro M.S."/>
            <person name="Kim C."/>
            <person name="Paterson A.H."/>
            <person name="Berges H."/>
            <person name="D'Hont A."/>
            <person name="de-Souza A.P."/>
            <person name="Souza G.M."/>
            <person name="Vincentz M."/>
            <person name="Kitajima J.P."/>
            <person name="Van Sluys M.-A."/>
        </authorList>
    </citation>
    <scope>NUCLEOTIDE SEQUENCE</scope>
</reference>
<organism evidence="2">
    <name type="scientific">Saccharum hybrid cultivar R570</name>
    <dbReference type="NCBI Taxonomy" id="131158"/>
    <lineage>
        <taxon>Eukaryota</taxon>
        <taxon>Viridiplantae</taxon>
        <taxon>Streptophyta</taxon>
        <taxon>Embryophyta</taxon>
        <taxon>Tracheophyta</taxon>
        <taxon>Spermatophyta</taxon>
        <taxon>Magnoliopsida</taxon>
        <taxon>Liliopsida</taxon>
        <taxon>Poales</taxon>
        <taxon>Poaceae</taxon>
        <taxon>PACMAD clade</taxon>
        <taxon>Panicoideae</taxon>
        <taxon>Andropogonodae</taxon>
        <taxon>Andropogoneae</taxon>
        <taxon>Saccharinae</taxon>
        <taxon>Saccharum</taxon>
        <taxon>Saccharum officinarum species complex</taxon>
    </lineage>
</organism>